<organism evidence="5 6">
    <name type="scientific">Persicobacter diffluens</name>
    <dbReference type="NCBI Taxonomy" id="981"/>
    <lineage>
        <taxon>Bacteria</taxon>
        <taxon>Pseudomonadati</taxon>
        <taxon>Bacteroidota</taxon>
        <taxon>Cytophagia</taxon>
        <taxon>Cytophagales</taxon>
        <taxon>Persicobacteraceae</taxon>
        <taxon>Persicobacter</taxon>
    </lineage>
</organism>
<dbReference type="AlphaFoldDB" id="A0AAN5AK06"/>
<evidence type="ECO:0000313" key="5">
    <source>
        <dbReference type="EMBL" id="GJM61392.1"/>
    </source>
</evidence>
<keyword evidence="1" id="KW-0805">Transcription regulation</keyword>
<dbReference type="InterPro" id="IPR009057">
    <property type="entry name" value="Homeodomain-like_sf"/>
</dbReference>
<dbReference type="SUPFAM" id="SSF46689">
    <property type="entry name" value="Homeodomain-like"/>
    <property type="match status" value="1"/>
</dbReference>
<dbReference type="PROSITE" id="PS00041">
    <property type="entry name" value="HTH_ARAC_FAMILY_1"/>
    <property type="match status" value="1"/>
</dbReference>
<comment type="caution">
    <text evidence="5">The sequence shown here is derived from an EMBL/GenBank/DDBJ whole genome shotgun (WGS) entry which is preliminary data.</text>
</comment>
<evidence type="ECO:0000313" key="6">
    <source>
        <dbReference type="Proteomes" id="UP001310022"/>
    </source>
</evidence>
<dbReference type="RefSeq" id="WP_338236948.1">
    <property type="nucleotide sequence ID" value="NZ_BQKE01000001.1"/>
</dbReference>
<evidence type="ECO:0000256" key="3">
    <source>
        <dbReference type="ARBA" id="ARBA00023163"/>
    </source>
</evidence>
<dbReference type="Proteomes" id="UP001310022">
    <property type="component" value="Unassembled WGS sequence"/>
</dbReference>
<dbReference type="InterPro" id="IPR018062">
    <property type="entry name" value="HTH_AraC-typ_CS"/>
</dbReference>
<dbReference type="GO" id="GO:0043565">
    <property type="term" value="F:sequence-specific DNA binding"/>
    <property type="evidence" value="ECO:0007669"/>
    <property type="project" value="InterPro"/>
</dbReference>
<accession>A0AAN5AK06</accession>
<keyword evidence="6" id="KW-1185">Reference proteome</keyword>
<proteinExistence type="predicted"/>
<keyword evidence="3" id="KW-0804">Transcription</keyword>
<dbReference type="PRINTS" id="PR00032">
    <property type="entry name" value="HTHARAC"/>
</dbReference>
<dbReference type="InterPro" id="IPR018060">
    <property type="entry name" value="HTH_AraC"/>
</dbReference>
<dbReference type="Gene3D" id="1.10.10.60">
    <property type="entry name" value="Homeodomain-like"/>
    <property type="match status" value="1"/>
</dbReference>
<gene>
    <name evidence="5" type="ORF">PEDI_19440</name>
</gene>
<protein>
    <recommendedName>
        <fullName evidence="4">HTH araC/xylS-type domain-containing protein</fullName>
    </recommendedName>
</protein>
<feature type="domain" description="HTH araC/xylS-type" evidence="4">
    <location>
        <begin position="209"/>
        <end position="307"/>
    </location>
</feature>
<dbReference type="PROSITE" id="PS01124">
    <property type="entry name" value="HTH_ARAC_FAMILY_2"/>
    <property type="match status" value="1"/>
</dbReference>
<dbReference type="GO" id="GO:0003700">
    <property type="term" value="F:DNA-binding transcription factor activity"/>
    <property type="evidence" value="ECO:0007669"/>
    <property type="project" value="InterPro"/>
</dbReference>
<sequence length="310" mass="35684">MLTSENINVRLYMNGQALGISSDSCMLKANGNDNCNAWCEYSSSPRVALGLVSQFDWTVQYLEIEVEEDSKLEVILKLGDFAYFIMLEDHIPSKEIKRAAQDENTSKRGISYHLEVALKTGQAVKIYIIGYLEQDIQSLLTGKNHNTPSVRIQPYDARVGIEKLLPYMQKVVAKTADRMLLRSKFFDLLAHIFLLQQPVEEDLYEKEVIAAEQLILNNPQQQWSIAQLSRLVGLNEFYLKKYFKAKNQETIFEFSNRHRMEKARELLKEGELSVAMISEIVGFQHSSHFSYAFKKFYGCSPSVFRKKLLL</sequence>
<dbReference type="Pfam" id="PF12833">
    <property type="entry name" value="HTH_18"/>
    <property type="match status" value="1"/>
</dbReference>
<dbReference type="PANTHER" id="PTHR43280:SF2">
    <property type="entry name" value="HTH-TYPE TRANSCRIPTIONAL REGULATOR EXSA"/>
    <property type="match status" value="1"/>
</dbReference>
<dbReference type="EMBL" id="BQKE01000001">
    <property type="protein sequence ID" value="GJM61392.1"/>
    <property type="molecule type" value="Genomic_DNA"/>
</dbReference>
<dbReference type="InterPro" id="IPR020449">
    <property type="entry name" value="Tscrpt_reg_AraC-type_HTH"/>
</dbReference>
<keyword evidence="2" id="KW-0238">DNA-binding</keyword>
<evidence type="ECO:0000256" key="2">
    <source>
        <dbReference type="ARBA" id="ARBA00023125"/>
    </source>
</evidence>
<name>A0AAN5AK06_9BACT</name>
<dbReference type="SMART" id="SM00342">
    <property type="entry name" value="HTH_ARAC"/>
    <property type="match status" value="1"/>
</dbReference>
<reference evidence="5 6" key="1">
    <citation type="submission" date="2021-12" db="EMBL/GenBank/DDBJ databases">
        <title>Genome sequencing of bacteria with rrn-lacking chromosome and rrn-plasmid.</title>
        <authorList>
            <person name="Anda M."/>
            <person name="Iwasaki W."/>
        </authorList>
    </citation>
    <scope>NUCLEOTIDE SEQUENCE [LARGE SCALE GENOMIC DNA]</scope>
    <source>
        <strain evidence="5 6">NBRC 15940</strain>
    </source>
</reference>
<dbReference type="PANTHER" id="PTHR43280">
    <property type="entry name" value="ARAC-FAMILY TRANSCRIPTIONAL REGULATOR"/>
    <property type="match status" value="1"/>
</dbReference>
<evidence type="ECO:0000256" key="1">
    <source>
        <dbReference type="ARBA" id="ARBA00023015"/>
    </source>
</evidence>
<evidence type="ECO:0000259" key="4">
    <source>
        <dbReference type="PROSITE" id="PS01124"/>
    </source>
</evidence>